<dbReference type="InterPro" id="IPR032710">
    <property type="entry name" value="NTF2-like_dom_sf"/>
</dbReference>
<dbReference type="Proteomes" id="UP000829685">
    <property type="component" value="Unassembled WGS sequence"/>
</dbReference>
<dbReference type="EMBL" id="JAFIMR010000005">
    <property type="protein sequence ID" value="KAI1878948.1"/>
    <property type="molecule type" value="Genomic_DNA"/>
</dbReference>
<dbReference type="PANTHER" id="PTHR43539:SF68">
    <property type="entry name" value="FLAVIN-BINDING MONOOXYGENASE-LIKE PROTEIN (AFU_ORTHOLOGUE AFUA_4G09220)"/>
    <property type="match status" value="1"/>
</dbReference>
<evidence type="ECO:0000313" key="3">
    <source>
        <dbReference type="EMBL" id="KAI1878948.1"/>
    </source>
</evidence>
<comment type="caution">
    <text evidence="3">The sequence shown here is derived from an EMBL/GenBank/DDBJ whole genome shotgun (WGS) entry which is preliminary data.</text>
</comment>
<evidence type="ECO:0008006" key="5">
    <source>
        <dbReference type="Google" id="ProtNLM"/>
    </source>
</evidence>
<feature type="region of interest" description="Disordered" evidence="2">
    <location>
        <begin position="170"/>
        <end position="201"/>
    </location>
</feature>
<dbReference type="GO" id="GO:0004497">
    <property type="term" value="F:monooxygenase activity"/>
    <property type="evidence" value="ECO:0007669"/>
    <property type="project" value="TreeGrafter"/>
</dbReference>
<dbReference type="SUPFAM" id="SSF51905">
    <property type="entry name" value="FAD/NAD(P)-binding domain"/>
    <property type="match status" value="1"/>
</dbReference>
<dbReference type="InterPro" id="IPR050982">
    <property type="entry name" value="Auxin_biosynth/cation_transpt"/>
</dbReference>
<dbReference type="AlphaFoldDB" id="A0A9Q0APY7"/>
<dbReference type="SUPFAM" id="SSF54427">
    <property type="entry name" value="NTF2-like"/>
    <property type="match status" value="1"/>
</dbReference>
<dbReference type="GO" id="GO:0050660">
    <property type="term" value="F:flavin adenine dinucleotide binding"/>
    <property type="evidence" value="ECO:0007669"/>
    <property type="project" value="TreeGrafter"/>
</dbReference>
<dbReference type="Gene3D" id="3.50.50.60">
    <property type="entry name" value="FAD/NAD(P)-binding domain"/>
    <property type="match status" value="1"/>
</dbReference>
<dbReference type="PRINTS" id="PR00420">
    <property type="entry name" value="RNGMNOXGNASE"/>
</dbReference>
<dbReference type="Pfam" id="PF13738">
    <property type="entry name" value="Pyr_redox_3"/>
    <property type="match status" value="1"/>
</dbReference>
<reference evidence="3" key="1">
    <citation type="submission" date="2021-03" db="EMBL/GenBank/DDBJ databases">
        <title>Revisited historic fungal species revealed as producer of novel bioactive compounds through whole genome sequencing and comparative genomics.</title>
        <authorList>
            <person name="Vignolle G.A."/>
            <person name="Hochenegger N."/>
            <person name="Mach R.L."/>
            <person name="Mach-Aigner A.R."/>
            <person name="Javad Rahimi M."/>
            <person name="Salim K.A."/>
            <person name="Chan C.M."/>
            <person name="Lim L.B.L."/>
            <person name="Cai F."/>
            <person name="Druzhinina I.S."/>
            <person name="U'Ren J.M."/>
            <person name="Derntl C."/>
        </authorList>
    </citation>
    <scope>NUCLEOTIDE SEQUENCE</scope>
    <source>
        <strain evidence="3">TUCIM 5799</strain>
    </source>
</reference>
<evidence type="ECO:0000256" key="1">
    <source>
        <dbReference type="ARBA" id="ARBA00023002"/>
    </source>
</evidence>
<evidence type="ECO:0000313" key="4">
    <source>
        <dbReference type="Proteomes" id="UP000829685"/>
    </source>
</evidence>
<protein>
    <recommendedName>
        <fullName evidence="5">FAD/NAD(P)-binding domain-containing protein</fullName>
    </recommendedName>
</protein>
<keyword evidence="1" id="KW-0560">Oxidoreductase</keyword>
<dbReference type="InterPro" id="IPR036188">
    <property type="entry name" value="FAD/NAD-bd_sf"/>
</dbReference>
<keyword evidence="4" id="KW-1185">Reference proteome</keyword>
<evidence type="ECO:0000256" key="2">
    <source>
        <dbReference type="SAM" id="MobiDB-lite"/>
    </source>
</evidence>
<proteinExistence type="predicted"/>
<gene>
    <name evidence="3" type="ORF">JX265_003125</name>
</gene>
<name>A0A9Q0APY7_9PEZI</name>
<dbReference type="PANTHER" id="PTHR43539">
    <property type="entry name" value="FLAVIN-BINDING MONOOXYGENASE-LIKE PROTEIN (AFU_ORTHOLOGUE AFUA_4G09220)"/>
    <property type="match status" value="1"/>
</dbReference>
<accession>A0A9Q0APY7</accession>
<sequence length="626" mass="70098">MGSVSVASFNAPTDERQDVGATNIVAVDYPPTINTASIDAIAVARSIVAEFNEIIKSKDYKALCDLFLDDSYWRDHLCLSWDFHTLKGRNRISSFLETATKAPHIDIDETEAHRSPQVANVDVYGHVKCVTTFLKVTTDVGSGQGVLRLTKRNEDWKILTLFTTLQKLNGHEEPRGSRRPTGHEGGRNGKNWHETRTDDRTYQEKEPAVLVIGAGQGGLTVAARLKMLGVDTLVVDREGRVGDNWRNRYRRLVLHDPVWFDHLPYMKFPDYWPVFTPKDKLAEWFESYVSTLELNVWTQTELVSSSWDEGKGQWTVTLERQSNGEKATHTFHPRHIIQATGHSGKKNFPTIKGAESFKGRLCHSSEFPGATPDSHGKHAIVVGCCNSGHDIAQDLYEHGYHTTMVQRSSTCVVSSESITDIALKGLYSEGSVPVDDADVLMWSLPSELAKRQQIQVCDLQNDNDRKTLEGLQSVGFRVDKGPNGAGLFYKYLQRGGGYYIDVGCSQLIIDGKIKIKQGQEVEEVLPHGLKFTDGSQLEADEIIFATGYENMRTQARIIFGDNIADRLNDVWGFDEEGEFRTIWRRSGHPGFWFMGGNLALARYYSLLLALQIKALEEGLATYGSTS</sequence>
<organism evidence="3 4">
    <name type="scientific">Neoarthrinium moseri</name>
    <dbReference type="NCBI Taxonomy" id="1658444"/>
    <lineage>
        <taxon>Eukaryota</taxon>
        <taxon>Fungi</taxon>
        <taxon>Dikarya</taxon>
        <taxon>Ascomycota</taxon>
        <taxon>Pezizomycotina</taxon>
        <taxon>Sordariomycetes</taxon>
        <taxon>Xylariomycetidae</taxon>
        <taxon>Amphisphaeriales</taxon>
        <taxon>Apiosporaceae</taxon>
        <taxon>Neoarthrinium</taxon>
    </lineage>
</organism>